<comment type="caution">
    <text evidence="1">The sequence shown here is derived from an EMBL/GenBank/DDBJ whole genome shotgun (WGS) entry which is preliminary data.</text>
</comment>
<accession>A0AAJ1S253</accession>
<reference evidence="1" key="1">
    <citation type="submission" date="2023-06" db="EMBL/GenBank/DDBJ databases">
        <title>Identification of two novel mycobacterium reveal diversities and complexities of Mycobacterium gordonae clade.</title>
        <authorList>
            <person name="Matsumoto Y."/>
            <person name="Nakamura S."/>
            <person name="Motooka D."/>
            <person name="Fukushima K."/>
        </authorList>
    </citation>
    <scope>NUCLEOTIDE SEQUENCE</scope>
    <source>
        <strain evidence="1">TY812</strain>
    </source>
</reference>
<dbReference type="GO" id="GO:0003677">
    <property type="term" value="F:DNA binding"/>
    <property type="evidence" value="ECO:0007669"/>
    <property type="project" value="UniProtKB-KW"/>
</dbReference>
<proteinExistence type="predicted"/>
<dbReference type="EMBL" id="JAUFSA010000001">
    <property type="protein sequence ID" value="MDP7735127.1"/>
    <property type="molecule type" value="Genomic_DNA"/>
</dbReference>
<gene>
    <name evidence="1" type="ORF">QXL92_10280</name>
</gene>
<evidence type="ECO:0000313" key="1">
    <source>
        <dbReference type="EMBL" id="MDP7735127.1"/>
    </source>
</evidence>
<organism evidence="1 2">
    <name type="scientific">Mycobacterium paragordonae</name>
    <dbReference type="NCBI Taxonomy" id="1389713"/>
    <lineage>
        <taxon>Bacteria</taxon>
        <taxon>Bacillati</taxon>
        <taxon>Actinomycetota</taxon>
        <taxon>Actinomycetes</taxon>
        <taxon>Mycobacteriales</taxon>
        <taxon>Mycobacteriaceae</taxon>
        <taxon>Mycobacterium</taxon>
    </lineage>
</organism>
<name>A0AAJ1S253_9MYCO</name>
<keyword evidence="1" id="KW-0238">DNA-binding</keyword>
<dbReference type="Proteomes" id="UP001229081">
    <property type="component" value="Unassembled WGS sequence"/>
</dbReference>
<dbReference type="AlphaFoldDB" id="A0AAJ1S253"/>
<dbReference type="RefSeq" id="WP_306255156.1">
    <property type="nucleotide sequence ID" value="NZ_JAUFSA010000001.1"/>
</dbReference>
<sequence length="130" mass="14835">MTALPPWLTTAQVAEHCGVNRTEAYNRLLQKLEVRRIGVRGGAGPWGRLIRVERGSVLRMCGEPDVVEDVLPRWLTLKRAANYYQVSPHLIRQLIAYEQLDARRIGSSRAIRVARDSLLQLGRVRVWEPP</sequence>
<protein>
    <submittedName>
        <fullName evidence="1">DNA-binding protein</fullName>
    </submittedName>
</protein>
<evidence type="ECO:0000313" key="2">
    <source>
        <dbReference type="Proteomes" id="UP001229081"/>
    </source>
</evidence>